<accession>A0AAV2DWX2</accession>
<sequence>MAGTLRGPCSFLGFGELTLPIRPPCQFAQAAGPLARRTSRSLNLLLAGPPDRWLHFPLSPLPELSPPPVTISVRFCVFSRIPQLRFTLDLQLLCSKDAATPIQPRPAITLQLAEINTANASQLKTHHTSGRKSFAVVTDETEKATGKVPDRLELFRLTHKRPNEHVQAILEKADTLISQGITNGEQVFREVFSKEHGGRVRGAGFGPTPTIFYGPSFPGCADSTTSDMSTGSSTDHRVLSLERKVEELQKQVAAFTDRRPESSASVDVVNIEVGNHGSS</sequence>
<keyword evidence="2" id="KW-1185">Reference proteome</keyword>
<organism evidence="1 2">
    <name type="scientific">Linum trigynum</name>
    <dbReference type="NCBI Taxonomy" id="586398"/>
    <lineage>
        <taxon>Eukaryota</taxon>
        <taxon>Viridiplantae</taxon>
        <taxon>Streptophyta</taxon>
        <taxon>Embryophyta</taxon>
        <taxon>Tracheophyta</taxon>
        <taxon>Spermatophyta</taxon>
        <taxon>Magnoliopsida</taxon>
        <taxon>eudicotyledons</taxon>
        <taxon>Gunneridae</taxon>
        <taxon>Pentapetalae</taxon>
        <taxon>rosids</taxon>
        <taxon>fabids</taxon>
        <taxon>Malpighiales</taxon>
        <taxon>Linaceae</taxon>
        <taxon>Linum</taxon>
    </lineage>
</organism>
<evidence type="ECO:0000313" key="1">
    <source>
        <dbReference type="EMBL" id="CAL1377840.1"/>
    </source>
</evidence>
<dbReference type="Proteomes" id="UP001497516">
    <property type="component" value="Chromosome 3"/>
</dbReference>
<dbReference type="Pfam" id="PF03004">
    <property type="entry name" value="Transposase_24"/>
    <property type="match status" value="1"/>
</dbReference>
<protein>
    <submittedName>
        <fullName evidence="1">Uncharacterized protein</fullName>
    </submittedName>
</protein>
<gene>
    <name evidence="1" type="ORF">LTRI10_LOCUS19462</name>
</gene>
<dbReference type="AlphaFoldDB" id="A0AAV2DWX2"/>
<proteinExistence type="predicted"/>
<dbReference type="EMBL" id="OZ034816">
    <property type="protein sequence ID" value="CAL1377840.1"/>
    <property type="molecule type" value="Genomic_DNA"/>
</dbReference>
<name>A0AAV2DWX2_9ROSI</name>
<reference evidence="1 2" key="1">
    <citation type="submission" date="2024-04" db="EMBL/GenBank/DDBJ databases">
        <authorList>
            <person name="Fracassetti M."/>
        </authorList>
    </citation>
    <scope>NUCLEOTIDE SEQUENCE [LARGE SCALE GENOMIC DNA]</scope>
</reference>
<dbReference type="InterPro" id="IPR004252">
    <property type="entry name" value="Probable_transposase_24"/>
</dbReference>
<evidence type="ECO:0000313" key="2">
    <source>
        <dbReference type="Proteomes" id="UP001497516"/>
    </source>
</evidence>